<dbReference type="AlphaFoldDB" id="A0A1G2LN44"/>
<gene>
    <name evidence="1" type="ORF">A3G49_04790</name>
</gene>
<comment type="caution">
    <text evidence="1">The sequence shown here is derived from an EMBL/GenBank/DDBJ whole genome shotgun (WGS) entry which is preliminary data.</text>
</comment>
<organism evidence="1 2">
    <name type="scientific">Candidatus Sungbacteria bacterium RIFCSPLOWO2_12_FULL_41_11</name>
    <dbReference type="NCBI Taxonomy" id="1802286"/>
    <lineage>
        <taxon>Bacteria</taxon>
        <taxon>Candidatus Sungiibacteriota</taxon>
    </lineage>
</organism>
<evidence type="ECO:0000313" key="1">
    <source>
        <dbReference type="EMBL" id="OHA13025.1"/>
    </source>
</evidence>
<dbReference type="SUPFAM" id="SSF143011">
    <property type="entry name" value="RelE-like"/>
    <property type="match status" value="1"/>
</dbReference>
<reference evidence="1 2" key="1">
    <citation type="journal article" date="2016" name="Nat. Commun.">
        <title>Thousands of microbial genomes shed light on interconnected biogeochemical processes in an aquifer system.</title>
        <authorList>
            <person name="Anantharaman K."/>
            <person name="Brown C.T."/>
            <person name="Hug L.A."/>
            <person name="Sharon I."/>
            <person name="Castelle C.J."/>
            <person name="Probst A.J."/>
            <person name="Thomas B.C."/>
            <person name="Singh A."/>
            <person name="Wilkins M.J."/>
            <person name="Karaoz U."/>
            <person name="Brodie E.L."/>
            <person name="Williams K.H."/>
            <person name="Hubbard S.S."/>
            <person name="Banfield J.F."/>
        </authorList>
    </citation>
    <scope>NUCLEOTIDE SEQUENCE [LARGE SCALE GENOMIC DNA]</scope>
</reference>
<protein>
    <recommendedName>
        <fullName evidence="3">Addiction module toxin RelE</fullName>
    </recommendedName>
</protein>
<dbReference type="Gene3D" id="3.30.2310.20">
    <property type="entry name" value="RelE-like"/>
    <property type="match status" value="1"/>
</dbReference>
<accession>A0A1G2LN44</accession>
<sequence length="85" mass="10239">MRIFYSSKFLRSFAKLPADLQNDFRLKEIIFKADPFDPRIKTHKLKDKDEWSFLITYKVRVIFIFKKDVVNLINIGDHSIYRKGN</sequence>
<proteinExistence type="predicted"/>
<evidence type="ECO:0008006" key="3">
    <source>
        <dbReference type="Google" id="ProtNLM"/>
    </source>
</evidence>
<dbReference type="InterPro" id="IPR035093">
    <property type="entry name" value="RelE/ParE_toxin_dom_sf"/>
</dbReference>
<dbReference type="Proteomes" id="UP000177171">
    <property type="component" value="Unassembled WGS sequence"/>
</dbReference>
<name>A0A1G2LN44_9BACT</name>
<dbReference type="EMBL" id="MHQY01000035">
    <property type="protein sequence ID" value="OHA13025.1"/>
    <property type="molecule type" value="Genomic_DNA"/>
</dbReference>
<evidence type="ECO:0000313" key="2">
    <source>
        <dbReference type="Proteomes" id="UP000177171"/>
    </source>
</evidence>